<dbReference type="InterPro" id="IPR036318">
    <property type="entry name" value="FAD-bd_PCMH-like_sf"/>
</dbReference>
<dbReference type="PROSITE" id="PS51387">
    <property type="entry name" value="FAD_PCMH"/>
    <property type="match status" value="1"/>
</dbReference>
<evidence type="ECO:0000256" key="5">
    <source>
        <dbReference type="ARBA" id="ARBA00023002"/>
    </source>
</evidence>
<dbReference type="AlphaFoldDB" id="A0A7S4MTA8"/>
<evidence type="ECO:0000313" key="7">
    <source>
        <dbReference type="EMBL" id="CAE2241775.1"/>
    </source>
</evidence>
<dbReference type="InterPro" id="IPR016169">
    <property type="entry name" value="FAD-bd_PCMH_sub2"/>
</dbReference>
<comment type="cofactor">
    <cofactor evidence="1">
        <name>FAD</name>
        <dbReference type="ChEBI" id="CHEBI:57692"/>
    </cofactor>
</comment>
<dbReference type="GO" id="GO:0016491">
    <property type="term" value="F:oxidoreductase activity"/>
    <property type="evidence" value="ECO:0007669"/>
    <property type="project" value="UniProtKB-KW"/>
</dbReference>
<name>A0A7S4MTA8_9STRA</name>
<keyword evidence="5" id="KW-0560">Oxidoreductase</keyword>
<evidence type="ECO:0000256" key="3">
    <source>
        <dbReference type="ARBA" id="ARBA00022630"/>
    </source>
</evidence>
<sequence>MSTDWFKDKIWSISVNKEAALRECKRSASSAVVYPKSAQDISELLASNQEAAVAVVCGGHSSSNVAAWAYVEDGGEDNAIILDMKNMASVTVDKEASEITVGGGSNFRQLAEVCKEAGGALPIGTGDTVGVCGFTVNGGLSGYFGKRLGMLGQRVVNMEIVLANGSVKNLTPASKGDDGDLFYACLGAGSAMGVVTSLTFKMDAATSLSTGGSIVVACGNKASTKPFLRRALQYMKESVLSTPSCSMEIVIVSDYTVIINFMFYDTFTEEASSFVQQVRDDAQACNVPIVADDVTSHKTWFDAASSLWDVIAGLKGDPLVRADHCIGTRTLPSDEVLDFVVDTWVGDYLEKALLSLVEIRSLGGAAMEGMKLPSGNANAIFFADTIVCYDGSSVSPQDKSSIMQEVHQVIVDARNQSELMVDFSGTHSQSDDPSELLPCGDEIFGGHDNYLTIKKVKQTFDSTNRFRFHPFVHLL</sequence>
<dbReference type="Gene3D" id="3.40.462.20">
    <property type="match status" value="1"/>
</dbReference>
<dbReference type="InterPro" id="IPR050416">
    <property type="entry name" value="FAD-linked_Oxidoreductase"/>
</dbReference>
<dbReference type="EMBL" id="HBKQ01023834">
    <property type="protein sequence ID" value="CAE2241775.1"/>
    <property type="molecule type" value="Transcribed_RNA"/>
</dbReference>
<protein>
    <recommendedName>
        <fullName evidence="6">FAD-binding PCMH-type domain-containing protein</fullName>
    </recommendedName>
</protein>
<proteinExistence type="inferred from homology"/>
<comment type="similarity">
    <text evidence="2">Belongs to the oxygen-dependent FAD-linked oxidoreductase family.</text>
</comment>
<accession>A0A7S4MTA8</accession>
<dbReference type="PANTHER" id="PTHR42973">
    <property type="entry name" value="BINDING OXIDOREDUCTASE, PUTATIVE (AFU_ORTHOLOGUE AFUA_1G17690)-RELATED"/>
    <property type="match status" value="1"/>
</dbReference>
<feature type="domain" description="FAD-binding PCMH-type" evidence="6">
    <location>
        <begin position="25"/>
        <end position="205"/>
    </location>
</feature>
<dbReference type="Gene3D" id="3.30.465.10">
    <property type="match status" value="1"/>
</dbReference>
<gene>
    <name evidence="7" type="ORF">OAUR00152_LOCUS16208</name>
</gene>
<keyword evidence="3" id="KW-0285">Flavoprotein</keyword>
<keyword evidence="4" id="KW-0274">FAD</keyword>
<dbReference type="GO" id="GO:0071949">
    <property type="term" value="F:FAD binding"/>
    <property type="evidence" value="ECO:0007669"/>
    <property type="project" value="InterPro"/>
</dbReference>
<dbReference type="SUPFAM" id="SSF56176">
    <property type="entry name" value="FAD-binding/transporter-associated domain-like"/>
    <property type="match status" value="1"/>
</dbReference>
<dbReference type="InterPro" id="IPR006094">
    <property type="entry name" value="Oxid_FAD_bind_N"/>
</dbReference>
<evidence type="ECO:0000256" key="2">
    <source>
        <dbReference type="ARBA" id="ARBA00005466"/>
    </source>
</evidence>
<dbReference type="InterPro" id="IPR016166">
    <property type="entry name" value="FAD-bd_PCMH"/>
</dbReference>
<evidence type="ECO:0000256" key="1">
    <source>
        <dbReference type="ARBA" id="ARBA00001974"/>
    </source>
</evidence>
<evidence type="ECO:0000256" key="4">
    <source>
        <dbReference type="ARBA" id="ARBA00022827"/>
    </source>
</evidence>
<evidence type="ECO:0000259" key="6">
    <source>
        <dbReference type="PROSITE" id="PS51387"/>
    </source>
</evidence>
<organism evidence="7">
    <name type="scientific">Odontella aurita</name>
    <dbReference type="NCBI Taxonomy" id="265563"/>
    <lineage>
        <taxon>Eukaryota</taxon>
        <taxon>Sar</taxon>
        <taxon>Stramenopiles</taxon>
        <taxon>Ochrophyta</taxon>
        <taxon>Bacillariophyta</taxon>
        <taxon>Mediophyceae</taxon>
        <taxon>Biddulphiophycidae</taxon>
        <taxon>Eupodiscales</taxon>
        <taxon>Odontellaceae</taxon>
        <taxon>Odontella</taxon>
    </lineage>
</organism>
<dbReference type="PANTHER" id="PTHR42973:SF39">
    <property type="entry name" value="FAD-BINDING PCMH-TYPE DOMAIN-CONTAINING PROTEIN"/>
    <property type="match status" value="1"/>
</dbReference>
<dbReference type="Pfam" id="PF01565">
    <property type="entry name" value="FAD_binding_4"/>
    <property type="match status" value="1"/>
</dbReference>
<reference evidence="7" key="1">
    <citation type="submission" date="2021-01" db="EMBL/GenBank/DDBJ databases">
        <authorList>
            <person name="Corre E."/>
            <person name="Pelletier E."/>
            <person name="Niang G."/>
            <person name="Scheremetjew M."/>
            <person name="Finn R."/>
            <person name="Kale V."/>
            <person name="Holt S."/>
            <person name="Cochrane G."/>
            <person name="Meng A."/>
            <person name="Brown T."/>
            <person name="Cohen L."/>
        </authorList>
    </citation>
    <scope>NUCLEOTIDE SEQUENCE</scope>
    <source>
        <strain evidence="7">Isolate 1302-5</strain>
    </source>
</reference>